<dbReference type="InterPro" id="IPR003738">
    <property type="entry name" value="SRAP"/>
</dbReference>
<dbReference type="Pfam" id="PF02586">
    <property type="entry name" value="SRAP"/>
    <property type="match status" value="1"/>
</dbReference>
<dbReference type="EC" id="3.4.-.-" evidence="1"/>
<dbReference type="GO" id="GO:0016787">
    <property type="term" value="F:hydrolase activity"/>
    <property type="evidence" value="ECO:0007669"/>
    <property type="project" value="UniProtKB-KW"/>
</dbReference>
<sequence length="224" mass="25948">MCGRFSLSVEENVIRDEYQFIGSMESYKARFNIAPTSNVWVITNNGVTNEIRKMRWGLIPFWSKDSKSGYTTFNARAETLISKPAFREPFKRSRALILSNGFFEWQVQEDSKQKQPMRIVVKDRQVFGFAGLYDVWRNSDGNEVTSCSIITIEPNQLMEKIHNRMPVILPKENEEAWLEPKTTDTDFLKTLLTPYSSKEMEAYPVSNIVGNVKNDIPECLERII</sequence>
<proteinExistence type="inferred from homology"/>
<dbReference type="PANTHER" id="PTHR13604">
    <property type="entry name" value="DC12-RELATED"/>
    <property type="match status" value="1"/>
</dbReference>
<keyword evidence="1 2" id="KW-0378">Hydrolase</keyword>
<dbReference type="EMBL" id="CAJVCE010000016">
    <property type="protein sequence ID" value="CAG7651795.1"/>
    <property type="molecule type" value="Genomic_DNA"/>
</dbReference>
<name>A0ABM8VNP6_9BACL</name>
<keyword evidence="1" id="KW-0645">Protease</keyword>
<reference evidence="2 3" key="1">
    <citation type="submission" date="2021-06" db="EMBL/GenBank/DDBJ databases">
        <authorList>
            <person name="Criscuolo A."/>
        </authorList>
    </citation>
    <scope>NUCLEOTIDE SEQUENCE [LARGE SCALE GENOMIC DNA]</scope>
    <source>
        <strain evidence="3">CIP 111802</strain>
    </source>
</reference>
<comment type="similarity">
    <text evidence="1">Belongs to the SOS response-associated peptidase family.</text>
</comment>
<organism evidence="2 3">
    <name type="scientific">Paenibacillus allorhizosphaerae</name>
    <dbReference type="NCBI Taxonomy" id="2849866"/>
    <lineage>
        <taxon>Bacteria</taxon>
        <taxon>Bacillati</taxon>
        <taxon>Bacillota</taxon>
        <taxon>Bacilli</taxon>
        <taxon>Bacillales</taxon>
        <taxon>Paenibacillaceae</taxon>
        <taxon>Paenibacillus</taxon>
    </lineage>
</organism>
<protein>
    <recommendedName>
        <fullName evidence="1">Abasic site processing protein</fullName>
        <ecNumber evidence="1">3.4.-.-</ecNumber>
    </recommendedName>
</protein>
<comment type="caution">
    <text evidence="2">The sequence shown here is derived from an EMBL/GenBank/DDBJ whole genome shotgun (WGS) entry which is preliminary data.</text>
</comment>
<gene>
    <name evidence="2" type="primary">yedK_2</name>
    <name evidence="2" type="ORF">PAECIP111802_05073</name>
</gene>
<dbReference type="RefSeq" id="WP_218101300.1">
    <property type="nucleotide sequence ID" value="NZ_CAJVCE010000016.1"/>
</dbReference>
<dbReference type="PANTHER" id="PTHR13604:SF0">
    <property type="entry name" value="ABASIC SITE PROCESSING PROTEIN HMCES"/>
    <property type="match status" value="1"/>
</dbReference>
<keyword evidence="3" id="KW-1185">Reference proteome</keyword>
<evidence type="ECO:0000256" key="1">
    <source>
        <dbReference type="RuleBase" id="RU364100"/>
    </source>
</evidence>
<evidence type="ECO:0000313" key="2">
    <source>
        <dbReference type="EMBL" id="CAG7651795.1"/>
    </source>
</evidence>
<accession>A0ABM8VNP6</accession>
<dbReference type="Proteomes" id="UP000730618">
    <property type="component" value="Unassembled WGS sequence"/>
</dbReference>
<evidence type="ECO:0000313" key="3">
    <source>
        <dbReference type="Proteomes" id="UP000730618"/>
    </source>
</evidence>